<keyword evidence="1" id="KW-0802">TPR repeat</keyword>
<dbReference type="InterPro" id="IPR011990">
    <property type="entry name" value="TPR-like_helical_dom_sf"/>
</dbReference>
<feature type="repeat" description="TPR" evidence="1">
    <location>
        <begin position="319"/>
        <end position="352"/>
    </location>
</feature>
<dbReference type="PANTHER" id="PTHR10098:SF108">
    <property type="entry name" value="TETRATRICOPEPTIDE REPEAT PROTEIN 28"/>
    <property type="match status" value="1"/>
</dbReference>
<dbReference type="Pfam" id="PF12770">
    <property type="entry name" value="CHAT"/>
    <property type="match status" value="1"/>
</dbReference>
<dbReference type="SMART" id="SM00028">
    <property type="entry name" value="TPR"/>
    <property type="match status" value="13"/>
</dbReference>
<dbReference type="Gene3D" id="1.25.40.10">
    <property type="entry name" value="Tetratricopeptide repeat domain"/>
    <property type="match status" value="5"/>
</dbReference>
<dbReference type="AlphaFoldDB" id="A0AAU9Y1Y3"/>
<dbReference type="PROSITE" id="PS50005">
    <property type="entry name" value="TPR"/>
    <property type="match status" value="10"/>
</dbReference>
<feature type="repeat" description="TPR" evidence="1">
    <location>
        <begin position="239"/>
        <end position="272"/>
    </location>
</feature>
<feature type="non-terminal residue" evidence="3">
    <location>
        <position position="1"/>
    </location>
</feature>
<protein>
    <recommendedName>
        <fullName evidence="2">CHAT domain-containing protein</fullName>
    </recommendedName>
</protein>
<feature type="repeat" description="TPR" evidence="1">
    <location>
        <begin position="112"/>
        <end position="145"/>
    </location>
</feature>
<evidence type="ECO:0000313" key="3">
    <source>
        <dbReference type="EMBL" id="CAH3165120.1"/>
    </source>
</evidence>
<evidence type="ECO:0000259" key="2">
    <source>
        <dbReference type="Pfam" id="PF12770"/>
    </source>
</evidence>
<comment type="caution">
    <text evidence="3">The sequence shown here is derived from an EMBL/GenBank/DDBJ whole genome shotgun (WGS) entry which is preliminary data.</text>
</comment>
<dbReference type="SUPFAM" id="SSF48452">
    <property type="entry name" value="TPR-like"/>
    <property type="match status" value="4"/>
</dbReference>
<reference evidence="3 4" key="1">
    <citation type="submission" date="2022-05" db="EMBL/GenBank/DDBJ databases">
        <authorList>
            <consortium name="Genoscope - CEA"/>
            <person name="William W."/>
        </authorList>
    </citation>
    <scope>NUCLEOTIDE SEQUENCE [LARGE SCALE GENOMIC DNA]</scope>
</reference>
<dbReference type="EMBL" id="CALNXJ010000113">
    <property type="protein sequence ID" value="CAH3165120.1"/>
    <property type="molecule type" value="Genomic_DNA"/>
</dbReference>
<feature type="repeat" description="TPR" evidence="1">
    <location>
        <begin position="418"/>
        <end position="451"/>
    </location>
</feature>
<feature type="repeat" description="TPR" evidence="1">
    <location>
        <begin position="458"/>
        <end position="491"/>
    </location>
</feature>
<feature type="repeat" description="TPR" evidence="1">
    <location>
        <begin position="32"/>
        <end position="65"/>
    </location>
</feature>
<sequence length="1023" mass="114212">LFRSLGHYDKAREYQEKAFAIKIEIGDRDGEATSYGNLGTLFQSLGHYDKAREYQEKALAIKIENGDRDGEATSYGNLGTVFQSLGHYDKARVYQEKALAIRIEIGDRHGEATSYGNLGTLFQSLGHYDKAREYQEKALAITIEIGDRDGEAKSYGNLGTVFQSLGHYDKAQEYQEKALAIRIEIGDRHREATSYGNLGTFYGNLGTVFQSLGHYDKARVYQEKALAIRIEIGDRHGEATSYGNLGTLFQSLGHYDKAREYQEKALAITIEIGDRDGEATSYGNLGTVFQSLGHYDKAREYQEKALAIRIEIGDRDGEATSYGNLGTLFRSLGHYDKAREYQEKALAIKIEIGDRHGEVTSYGNLGTLFQSLGHYDKAREYQEKALAIKIEIGDRHGEASSYGNLGTLIEIGDRDGEATNYGNLGTVFQSLGHYDKAREYQEKALAIKIENGDRDGEATSYGNLGTLFQLLGHYDKAREYQEKALAIKIEIGAKRGEAISYGNLTGLFLSLGNKYDMAEEYLRQALLLSRDIGHNLKEFQCLCKLSVLKASQGNREEASLHLFQAIQKFDTLRGFLKENNQFQISFLEVHGTFPYKFLSWLLSSTGKSQDALYVEELTRARGLADLMAARYSVQEQISSDPQSWCGIQGIITKEAESIQFLEKKVKLDQNKVTGIVPELDEFFKEAFRSQAILPEQNCEDRSLDDTELTSLPYDKRSVLRDHDAKDFKTSLDLCYKIIIAPVASLLKQPEIIIVPDSCVYQVPFTALADEGGKYLSDSCRIRIVPSLTTLKLVQDSPLDYHSQTGALIVGDPVVGEVIYKGRRRNIAPLPCARKEAEMIGRFLGVTPLIGYSATKHSVLQAISSVSLIHIAAHGDAERGEIALSPMHPTLLPPFPKEEDYLLTMADISKTQLRAKLVVLSCCHSARGQIRTEGVIGLARAFLGAGARSVLAARWALDDTATEQFMTCFYKHLFRGESVSESLHKARKWMRKNGFDKVSQWAPFMIMGDNVKFDFGNWPVPSVP</sequence>
<evidence type="ECO:0000256" key="1">
    <source>
        <dbReference type="PROSITE-ProRule" id="PRU00339"/>
    </source>
</evidence>
<feature type="repeat" description="TPR" evidence="1">
    <location>
        <begin position="72"/>
        <end position="105"/>
    </location>
</feature>
<feature type="repeat" description="TPR" evidence="1">
    <location>
        <begin position="359"/>
        <end position="392"/>
    </location>
</feature>
<feature type="repeat" description="TPR" evidence="1">
    <location>
        <begin position="279"/>
        <end position="312"/>
    </location>
</feature>
<dbReference type="Proteomes" id="UP001159428">
    <property type="component" value="Unassembled WGS sequence"/>
</dbReference>
<dbReference type="InterPro" id="IPR019734">
    <property type="entry name" value="TPR_rpt"/>
</dbReference>
<dbReference type="InterPro" id="IPR024983">
    <property type="entry name" value="CHAT_dom"/>
</dbReference>
<keyword evidence="4" id="KW-1185">Reference proteome</keyword>
<name>A0AAU9Y1Y3_9CNID</name>
<feature type="domain" description="CHAT" evidence="2">
    <location>
        <begin position="735"/>
        <end position="1008"/>
    </location>
</feature>
<accession>A0AAU9Y1Y3</accession>
<gene>
    <name evidence="3" type="ORF">PMEA_00003346</name>
</gene>
<feature type="repeat" description="TPR" evidence="1">
    <location>
        <begin position="152"/>
        <end position="185"/>
    </location>
</feature>
<evidence type="ECO:0000313" key="4">
    <source>
        <dbReference type="Proteomes" id="UP001159428"/>
    </source>
</evidence>
<dbReference type="PANTHER" id="PTHR10098">
    <property type="entry name" value="RAPSYN-RELATED"/>
    <property type="match status" value="1"/>
</dbReference>
<organism evidence="3 4">
    <name type="scientific">Pocillopora meandrina</name>
    <dbReference type="NCBI Taxonomy" id="46732"/>
    <lineage>
        <taxon>Eukaryota</taxon>
        <taxon>Metazoa</taxon>
        <taxon>Cnidaria</taxon>
        <taxon>Anthozoa</taxon>
        <taxon>Hexacorallia</taxon>
        <taxon>Scleractinia</taxon>
        <taxon>Astrocoeniina</taxon>
        <taxon>Pocilloporidae</taxon>
        <taxon>Pocillopora</taxon>
    </lineage>
</organism>
<dbReference type="Pfam" id="PF13424">
    <property type="entry name" value="TPR_12"/>
    <property type="match status" value="7"/>
</dbReference>
<proteinExistence type="predicted"/>